<dbReference type="GO" id="GO:0003677">
    <property type="term" value="F:DNA binding"/>
    <property type="evidence" value="ECO:0007669"/>
    <property type="project" value="UniProtKB-KW"/>
</dbReference>
<feature type="domain" description="HTH lysR-type" evidence="5">
    <location>
        <begin position="6"/>
        <end position="63"/>
    </location>
</feature>
<keyword evidence="3" id="KW-0238">DNA-binding</keyword>
<dbReference type="Proteomes" id="UP000023430">
    <property type="component" value="Unassembled WGS sequence"/>
</dbReference>
<dbReference type="OrthoDB" id="9811588at2"/>
<dbReference type="SUPFAM" id="SSF46785">
    <property type="entry name" value="Winged helix' DNA-binding domain"/>
    <property type="match status" value="1"/>
</dbReference>
<dbReference type="Pfam" id="PF03466">
    <property type="entry name" value="LysR_substrate"/>
    <property type="match status" value="1"/>
</dbReference>
<name>X7F2L1_9RHOB</name>
<dbReference type="CDD" id="cd08417">
    <property type="entry name" value="PBP2_Nitroaromatics_like"/>
    <property type="match status" value="1"/>
</dbReference>
<proteinExistence type="inferred from homology"/>
<dbReference type="Gene3D" id="1.10.10.10">
    <property type="entry name" value="Winged helix-like DNA-binding domain superfamily/Winged helix DNA-binding domain"/>
    <property type="match status" value="1"/>
</dbReference>
<sequence length="309" mass="33812">MNLRGIDLNLLVVLDALLEEGHVSRAAQRLNMSQPAVSSALQRCRDVFGDTLLERGGGRMTRTPLAQALRAPLRSILAEVEALLEPGDIPLDRVERVVRITAADDPTAMLAHPLMEELARTAPGITIVFRPWQGQEAVTRELLDGETDLAIAVFDQEIENVEIHTLLDIENVVAMRADHPAAAVFDLDAWLDWPHVVVSGHGDLRTALDLQLASSGRRRQVGLVVPSFQLVPRVLAATDFIAMLPRQSIEAQAGFGLAVRSPPIRIDDFPLHLASHTRQARDVAVQHVAGVIRAAFEQVQMSKPAVRPT</sequence>
<keyword evidence="4" id="KW-0804">Transcription</keyword>
<dbReference type="InterPro" id="IPR005119">
    <property type="entry name" value="LysR_subst-bd"/>
</dbReference>
<dbReference type="InterPro" id="IPR036390">
    <property type="entry name" value="WH_DNA-bd_sf"/>
</dbReference>
<accession>X7F2L1</accession>
<evidence type="ECO:0000313" key="7">
    <source>
        <dbReference type="Proteomes" id="UP000023430"/>
    </source>
</evidence>
<dbReference type="PANTHER" id="PTHR30118:SF15">
    <property type="entry name" value="TRANSCRIPTIONAL REGULATORY PROTEIN"/>
    <property type="match status" value="1"/>
</dbReference>
<dbReference type="Gene3D" id="3.40.190.10">
    <property type="entry name" value="Periplasmic binding protein-like II"/>
    <property type="match status" value="2"/>
</dbReference>
<evidence type="ECO:0000259" key="5">
    <source>
        <dbReference type="PROSITE" id="PS50931"/>
    </source>
</evidence>
<evidence type="ECO:0000256" key="3">
    <source>
        <dbReference type="ARBA" id="ARBA00023125"/>
    </source>
</evidence>
<evidence type="ECO:0000256" key="4">
    <source>
        <dbReference type="ARBA" id="ARBA00023163"/>
    </source>
</evidence>
<dbReference type="InterPro" id="IPR000847">
    <property type="entry name" value="LysR_HTH_N"/>
</dbReference>
<evidence type="ECO:0000256" key="2">
    <source>
        <dbReference type="ARBA" id="ARBA00023015"/>
    </source>
</evidence>
<dbReference type="InterPro" id="IPR050389">
    <property type="entry name" value="LysR-type_TF"/>
</dbReference>
<keyword evidence="7" id="KW-1185">Reference proteome</keyword>
<dbReference type="InterPro" id="IPR036388">
    <property type="entry name" value="WH-like_DNA-bd_sf"/>
</dbReference>
<dbReference type="PATRIC" id="fig|1449351.3.peg.4132"/>
<dbReference type="PANTHER" id="PTHR30118">
    <property type="entry name" value="HTH-TYPE TRANSCRIPTIONAL REGULATOR LEUO-RELATED"/>
    <property type="match status" value="1"/>
</dbReference>
<evidence type="ECO:0000256" key="1">
    <source>
        <dbReference type="ARBA" id="ARBA00009437"/>
    </source>
</evidence>
<dbReference type="STRING" id="1449351.RISW2_17280"/>
<dbReference type="PRINTS" id="PR00039">
    <property type="entry name" value="HTHLYSR"/>
</dbReference>
<comment type="similarity">
    <text evidence="1">Belongs to the LysR transcriptional regulatory family.</text>
</comment>
<keyword evidence="2" id="KW-0805">Transcription regulation</keyword>
<dbReference type="SUPFAM" id="SSF53850">
    <property type="entry name" value="Periplasmic binding protein-like II"/>
    <property type="match status" value="1"/>
</dbReference>
<dbReference type="Pfam" id="PF00126">
    <property type="entry name" value="HTH_1"/>
    <property type="match status" value="1"/>
</dbReference>
<comment type="caution">
    <text evidence="6">The sequence shown here is derived from an EMBL/GenBank/DDBJ whole genome shotgun (WGS) entry which is preliminary data.</text>
</comment>
<dbReference type="GO" id="GO:0003700">
    <property type="term" value="F:DNA-binding transcription factor activity"/>
    <property type="evidence" value="ECO:0007669"/>
    <property type="project" value="InterPro"/>
</dbReference>
<evidence type="ECO:0000313" key="6">
    <source>
        <dbReference type="EMBL" id="ETX26968.1"/>
    </source>
</evidence>
<dbReference type="InterPro" id="IPR037402">
    <property type="entry name" value="YidZ_PBP2"/>
</dbReference>
<dbReference type="eggNOG" id="COG0583">
    <property type="taxonomic scope" value="Bacteria"/>
</dbReference>
<protein>
    <submittedName>
        <fullName evidence="6">LysR family transcriptional regulator</fullName>
    </submittedName>
</protein>
<dbReference type="PROSITE" id="PS50931">
    <property type="entry name" value="HTH_LYSR"/>
    <property type="match status" value="1"/>
</dbReference>
<organism evidence="6 7">
    <name type="scientific">Roseivivax isoporae LMG 25204</name>
    <dbReference type="NCBI Taxonomy" id="1449351"/>
    <lineage>
        <taxon>Bacteria</taxon>
        <taxon>Pseudomonadati</taxon>
        <taxon>Pseudomonadota</taxon>
        <taxon>Alphaproteobacteria</taxon>
        <taxon>Rhodobacterales</taxon>
        <taxon>Roseobacteraceae</taxon>
        <taxon>Roseivivax</taxon>
    </lineage>
</organism>
<dbReference type="EMBL" id="JAME01000046">
    <property type="protein sequence ID" value="ETX26968.1"/>
    <property type="molecule type" value="Genomic_DNA"/>
</dbReference>
<reference evidence="6 7" key="1">
    <citation type="submission" date="2014-01" db="EMBL/GenBank/DDBJ databases">
        <title>Roseivivax isoporae LMG 25204 Genome Sequencing.</title>
        <authorList>
            <person name="Lai Q."/>
            <person name="Li G."/>
            <person name="Shao Z."/>
        </authorList>
    </citation>
    <scope>NUCLEOTIDE SEQUENCE [LARGE SCALE GENOMIC DNA]</scope>
    <source>
        <strain evidence="6 7">LMG 25204</strain>
    </source>
</reference>
<gene>
    <name evidence="6" type="ORF">RISW2_17280</name>
</gene>
<dbReference type="AlphaFoldDB" id="X7F2L1"/>